<evidence type="ECO:0000313" key="3">
    <source>
        <dbReference type="Proteomes" id="UP001470230"/>
    </source>
</evidence>
<accession>A0ABR2H852</accession>
<organism evidence="2 3">
    <name type="scientific">Tritrichomonas musculus</name>
    <dbReference type="NCBI Taxonomy" id="1915356"/>
    <lineage>
        <taxon>Eukaryota</taxon>
        <taxon>Metamonada</taxon>
        <taxon>Parabasalia</taxon>
        <taxon>Tritrichomonadida</taxon>
        <taxon>Tritrichomonadidae</taxon>
        <taxon>Tritrichomonas</taxon>
    </lineage>
</organism>
<dbReference type="Proteomes" id="UP001470230">
    <property type="component" value="Unassembled WGS sequence"/>
</dbReference>
<protein>
    <recommendedName>
        <fullName evidence="4">HECT domain-containing protein</fullName>
    </recommendedName>
</protein>
<keyword evidence="3" id="KW-1185">Reference proteome</keyword>
<dbReference type="EMBL" id="JAPFFF010000038">
    <property type="protein sequence ID" value="KAK8842374.1"/>
    <property type="molecule type" value="Genomic_DNA"/>
</dbReference>
<feature type="compositionally biased region" description="Acidic residues" evidence="1">
    <location>
        <begin position="1780"/>
        <end position="1792"/>
    </location>
</feature>
<proteinExistence type="predicted"/>
<sequence length="1829" mass="209365">MSQEIFIKAKNSDYLHEIVQKKDWKALIELASARDAFSDLIFDFFQTDESKPVLKDMTEEQILTLIDTAPVCVSNNILNRMESLCDADSKFTDIAVKLMKGIFTHGGDLLLSSVVKCLPLNILRIIIDSRIPRTEFHFGSSLQEFIMHIISTMSQDSKSNFSYKNLKERDCVNGVYTYIQEEFSTFPLGRREVFKELINATRESFTYVENNNNLDYKLPFIHDMIIDPFLRLINRGLQNSVYDYKNDSEIINLLKSIFDDFYHSKYFLSCAQRPILQNNGNNGILIQSYILEDCKVIFPNYYYKVFKAAVEGNKDNFIDQITRVFFNNCQIMHYIRALNDGIYDKLFNASIDMTVREIIERKRSDNFDICCTYLNYRFSNSFINSYLPKFDECLTFVKTVISKLFDKSKTLNVDVTAYPEICCYLLNTLNGNEIPLPIPRNPDIDTTFSIQRFNMHSHPVLELLEPDMRNNIVLGVIRHPTDTTKFSHIITSNNPTTLVNFICNLRSVQDIKLVLPESKRNTVDKYGFREGRSAGNPKESCKMNLVEIFLHTLKFWENNDKSLFKDGYACYYQFVRKILSESIVTKDVELKKHAINVYYRFCELVSLMKNAKYVNIRTQIASSTFLTPFAVIVGSEIEKDFVESFINKYIQPFNAQSYQSILSEVISHSHLEMNYNVDEEAVDNEADSLFKTIRIDEQMAKATSLLLNCIKQNPVKNFKVYYTEGIAEDFFTSEKRILNNLKKKFEIMNPRILDVCNPLKTEYPLDMSYNNPSLYSVSLREPQYKISYLVFLELCRFIQDEFKDYSPKMFKSNLTKTCIRIQNLIKDLSNGNYDAFRFVFYLDPPTLDTMRDRYNSQSQIRLNVLYSKPYFHFLNELSHNENSIYNSESYEIIKNAHIAQFLNEEDYLQQKNKPPPKFNGFDISIQFRNHRNSDNIFNTKEYQESVKQFKLNVYQNTNSLHQELIRTIERSFNNSKLLDDKPFDDVFKVDTTTHRSRDLSESARTHYYRKNVHQCFVDIIDALNKSKADEFANEFDSVDRLSTFSQINGYGSSQASYTMLTELIDLLINDFVSNKPNLTKLYQNRIATFADVYRFICIVTQVASPNIGKLSNLEKLCGMNERTVAQKVTNRDHELFQYIFRNGNIEQILLCMNAPLFSINAQSFYSYLLGEAGLLHCKEIINSLINEVSNNGKQILDDFHVALASCVIHPRFVGFPAPQASLDYLKKITNRSIYAKRAACANAVYYAIMCHTAHEKIPLKDIIEIIESAHKKSPDEITAFFCLLISEIASLRKMKSLPALSDLMVDDARPNHFIINLGIRLNLPKEIGELYYNCIEKIILSGLKSKKSHIYELTVTVLNEINVGPEIHQIISPFIEKGLKEIQPSDDNEAFLTYATSFTMKNPEFKGCFDSYCEALSKIQKHSFAILKANTHLNKDSPYPEPFKKLENSYQTIITTIEKPFDIFKEENEMIPGSQFCRKLLPVLQKNRPAVACDVYLRLESYASLFGDPLVEDMVHLYKQDKKEESLSKFLAIVTHHDELTINLPQSIRSIYHHLNSAFTTKHSIELAKNLEDSEGKLPVSMQRAYKLAEMISPDVLAHMPDEKSIENEDELVEILSSLGIFCKKNEIIAYTTCTTSSIRNKCYIMGASGGAAPAPMPNAHVMNLKMNRLGPVPPPPAAAPFFGAAAFASGAAAPVRFARMAKKMAAPQDVAVNQFDGGFTGGSNGATMNAMMDKMSVMSTCDQCKEECAVADDAIEDLCEEPEFAVEEVCDGAAPPRLDDDDDADEAEPDNDAAIGGDGSNGDEGEAEGEDDNELNQEQINDAFDVFF</sequence>
<comment type="caution">
    <text evidence="2">The sequence shown here is derived from an EMBL/GenBank/DDBJ whole genome shotgun (WGS) entry which is preliminary data.</text>
</comment>
<evidence type="ECO:0000256" key="1">
    <source>
        <dbReference type="SAM" id="MobiDB-lite"/>
    </source>
</evidence>
<evidence type="ECO:0008006" key="4">
    <source>
        <dbReference type="Google" id="ProtNLM"/>
    </source>
</evidence>
<feature type="region of interest" description="Disordered" evidence="1">
    <location>
        <begin position="1772"/>
        <end position="1829"/>
    </location>
</feature>
<gene>
    <name evidence="2" type="ORF">M9Y10_025955</name>
</gene>
<name>A0ABR2H852_9EUKA</name>
<evidence type="ECO:0000313" key="2">
    <source>
        <dbReference type="EMBL" id="KAK8842374.1"/>
    </source>
</evidence>
<feature type="compositionally biased region" description="Acidic residues" evidence="1">
    <location>
        <begin position="1802"/>
        <end position="1816"/>
    </location>
</feature>
<reference evidence="2 3" key="1">
    <citation type="submission" date="2024-04" db="EMBL/GenBank/DDBJ databases">
        <title>Tritrichomonas musculus Genome.</title>
        <authorList>
            <person name="Alves-Ferreira E."/>
            <person name="Grigg M."/>
            <person name="Lorenzi H."/>
            <person name="Galac M."/>
        </authorList>
    </citation>
    <scope>NUCLEOTIDE SEQUENCE [LARGE SCALE GENOMIC DNA]</scope>
    <source>
        <strain evidence="2 3">EAF2021</strain>
    </source>
</reference>